<organism evidence="5 6">
    <name type="scientific">Arthrobacter halodurans</name>
    <dbReference type="NCBI Taxonomy" id="516699"/>
    <lineage>
        <taxon>Bacteria</taxon>
        <taxon>Bacillati</taxon>
        <taxon>Actinomycetota</taxon>
        <taxon>Actinomycetes</taxon>
        <taxon>Micrococcales</taxon>
        <taxon>Micrococcaceae</taxon>
        <taxon>Arthrobacter</taxon>
    </lineage>
</organism>
<feature type="chain" id="PRO_5045729467" evidence="4">
    <location>
        <begin position="37"/>
        <end position="424"/>
    </location>
</feature>
<dbReference type="Pfam" id="PF13416">
    <property type="entry name" value="SBP_bac_8"/>
    <property type="match status" value="1"/>
</dbReference>
<gene>
    <name evidence="5" type="ORF">ACETWP_08785</name>
</gene>
<evidence type="ECO:0000256" key="1">
    <source>
        <dbReference type="ARBA" id="ARBA00008520"/>
    </source>
</evidence>
<dbReference type="Proteomes" id="UP001575652">
    <property type="component" value="Unassembled WGS sequence"/>
</dbReference>
<dbReference type="SUPFAM" id="SSF53850">
    <property type="entry name" value="Periplasmic binding protein-like II"/>
    <property type="match status" value="1"/>
</dbReference>
<keyword evidence="2" id="KW-0813">Transport</keyword>
<evidence type="ECO:0000256" key="2">
    <source>
        <dbReference type="ARBA" id="ARBA00022448"/>
    </source>
</evidence>
<dbReference type="EMBL" id="JBHDLJ010000005">
    <property type="protein sequence ID" value="MFB0834681.1"/>
    <property type="molecule type" value="Genomic_DNA"/>
</dbReference>
<comment type="caution">
    <text evidence="5">The sequence shown here is derived from an EMBL/GenBank/DDBJ whole genome shotgun (WGS) entry which is preliminary data.</text>
</comment>
<feature type="signal peptide" evidence="4">
    <location>
        <begin position="1"/>
        <end position="36"/>
    </location>
</feature>
<dbReference type="Gene3D" id="3.40.190.10">
    <property type="entry name" value="Periplasmic binding protein-like II"/>
    <property type="match status" value="1"/>
</dbReference>
<dbReference type="PANTHER" id="PTHR30061:SF50">
    <property type="entry name" value="MALTOSE_MALTODEXTRIN-BINDING PERIPLASMIC PROTEIN"/>
    <property type="match status" value="1"/>
</dbReference>
<protein>
    <submittedName>
        <fullName evidence="5">Extracellular solute-binding protein</fullName>
    </submittedName>
</protein>
<sequence length="424" mass="43626">MTTDKHTRIRRTALAAAVTAAALALAGCGGSGFSSAADESGADGAPQEATEAPLTVLIGSSGAAETKAVTDSVAAWSEDSGIDAEVTAASDLVQQLSQGFASGNPADVFYVSADQFAGYAANGSLEPYAEDLGNKDDFYPALREAFTYEDTLYCAPKDFSTLGLVINDKLWDDAGLTEADVPTTWEELADTAEKLTSGSTVGLAFSPEFQRLGAFAAQAGGGLVTDGTATANSAENVEALAYAQRLMKDGVAKYSSELGSGWGGEAFGKGQAAMVIEGNWIAGALSNDFPDVDYTVAELPAGPGGKGTLQFTNCWGIAADSDNVGGARELVEHLTSVDSQMAFAQAFGVMPSVQSAADQWSAEYPDLAPFIAGGEYAQNVPAQPGASDVIGELNAQLESLKTADPQKILDTVQGDMEAVLQDTP</sequence>
<proteinExistence type="inferred from homology"/>
<name>A0ABV4UN29_9MICC</name>
<dbReference type="PROSITE" id="PS51318">
    <property type="entry name" value="TAT"/>
    <property type="match status" value="1"/>
</dbReference>
<dbReference type="PANTHER" id="PTHR30061">
    <property type="entry name" value="MALTOSE-BINDING PERIPLASMIC PROTEIN"/>
    <property type="match status" value="1"/>
</dbReference>
<dbReference type="RefSeq" id="WP_373971850.1">
    <property type="nucleotide sequence ID" value="NZ_JBHDLJ010000005.1"/>
</dbReference>
<keyword evidence="6" id="KW-1185">Reference proteome</keyword>
<evidence type="ECO:0000256" key="3">
    <source>
        <dbReference type="ARBA" id="ARBA00022729"/>
    </source>
</evidence>
<evidence type="ECO:0000313" key="6">
    <source>
        <dbReference type="Proteomes" id="UP001575652"/>
    </source>
</evidence>
<evidence type="ECO:0000313" key="5">
    <source>
        <dbReference type="EMBL" id="MFB0834681.1"/>
    </source>
</evidence>
<reference evidence="5 6" key="1">
    <citation type="submission" date="2024-09" db="EMBL/GenBank/DDBJ databases">
        <authorList>
            <person name="Salinas-Garcia M.A."/>
            <person name="Prieme A."/>
        </authorList>
    </citation>
    <scope>NUCLEOTIDE SEQUENCE [LARGE SCALE GENOMIC DNA]</scope>
    <source>
        <strain evidence="5 6">DSM 21081</strain>
    </source>
</reference>
<dbReference type="InterPro" id="IPR006059">
    <property type="entry name" value="SBP"/>
</dbReference>
<dbReference type="PROSITE" id="PS51257">
    <property type="entry name" value="PROKAR_LIPOPROTEIN"/>
    <property type="match status" value="1"/>
</dbReference>
<dbReference type="InterPro" id="IPR006311">
    <property type="entry name" value="TAT_signal"/>
</dbReference>
<accession>A0ABV4UN29</accession>
<keyword evidence="3 4" id="KW-0732">Signal</keyword>
<comment type="similarity">
    <text evidence="1">Belongs to the bacterial solute-binding protein 1 family.</text>
</comment>
<evidence type="ECO:0000256" key="4">
    <source>
        <dbReference type="SAM" id="SignalP"/>
    </source>
</evidence>